<feature type="transmembrane region" description="Helical" evidence="1">
    <location>
        <begin position="196"/>
        <end position="216"/>
    </location>
</feature>
<sequence>MSINATAANPVIIPPEKQERIKELTSVPKVAWPSIAVFLVIVIGVSVTDYAAIQGHISYTLAMLLNIIWMYPIFHVLHDGVHGAISSNKRLNNFVAQTALLFVWPEVTLKIFRLGHMQHHRFTNAPEDPDHYMFGSTWLSTILRWTTFEFNYVVYTLRLNSSTSRRILSTAIPVALLVVVIAVGLCYLGYWKEVLLLWLIPSRVAMFIVGFAFLWLPHLAENADGKLLHMTLAGSSLDNLTAGSTVRLGYNRLMSV</sequence>
<name>A0A382AM97_9ZZZZ</name>
<feature type="domain" description="Fatty acid desaturase" evidence="2">
    <location>
        <begin position="59"/>
        <end position="223"/>
    </location>
</feature>
<evidence type="ECO:0000256" key="1">
    <source>
        <dbReference type="SAM" id="Phobius"/>
    </source>
</evidence>
<keyword evidence="1" id="KW-1133">Transmembrane helix</keyword>
<evidence type="ECO:0000259" key="2">
    <source>
        <dbReference type="Pfam" id="PF00487"/>
    </source>
</evidence>
<keyword evidence="1" id="KW-0472">Membrane</keyword>
<dbReference type="GO" id="GO:0006629">
    <property type="term" value="P:lipid metabolic process"/>
    <property type="evidence" value="ECO:0007669"/>
    <property type="project" value="InterPro"/>
</dbReference>
<feature type="transmembrane region" description="Helical" evidence="1">
    <location>
        <begin position="30"/>
        <end position="50"/>
    </location>
</feature>
<dbReference type="AlphaFoldDB" id="A0A382AM97"/>
<keyword evidence="1" id="KW-0812">Transmembrane</keyword>
<gene>
    <name evidence="3" type="ORF">METZ01_LOCUS155470</name>
</gene>
<reference evidence="3" key="1">
    <citation type="submission" date="2018-05" db="EMBL/GenBank/DDBJ databases">
        <authorList>
            <person name="Lanie J.A."/>
            <person name="Ng W.-L."/>
            <person name="Kazmierczak K.M."/>
            <person name="Andrzejewski T.M."/>
            <person name="Davidsen T.M."/>
            <person name="Wayne K.J."/>
            <person name="Tettelin H."/>
            <person name="Glass J.I."/>
            <person name="Rusch D."/>
            <person name="Podicherti R."/>
            <person name="Tsui H.-C.T."/>
            <person name="Winkler M.E."/>
        </authorList>
    </citation>
    <scope>NUCLEOTIDE SEQUENCE</scope>
</reference>
<dbReference type="EMBL" id="UINC01025987">
    <property type="protein sequence ID" value="SVB02616.1"/>
    <property type="molecule type" value="Genomic_DNA"/>
</dbReference>
<feature type="non-terminal residue" evidence="3">
    <location>
        <position position="256"/>
    </location>
</feature>
<organism evidence="3">
    <name type="scientific">marine metagenome</name>
    <dbReference type="NCBI Taxonomy" id="408172"/>
    <lineage>
        <taxon>unclassified sequences</taxon>
        <taxon>metagenomes</taxon>
        <taxon>ecological metagenomes</taxon>
    </lineage>
</organism>
<feature type="transmembrane region" description="Helical" evidence="1">
    <location>
        <begin position="94"/>
        <end position="112"/>
    </location>
</feature>
<dbReference type="InterPro" id="IPR005804">
    <property type="entry name" value="FA_desaturase_dom"/>
</dbReference>
<proteinExistence type="predicted"/>
<feature type="transmembrane region" description="Helical" evidence="1">
    <location>
        <begin position="57"/>
        <end position="74"/>
    </location>
</feature>
<feature type="transmembrane region" description="Helical" evidence="1">
    <location>
        <begin position="167"/>
        <end position="190"/>
    </location>
</feature>
<accession>A0A382AM97</accession>
<evidence type="ECO:0000313" key="3">
    <source>
        <dbReference type="EMBL" id="SVB02616.1"/>
    </source>
</evidence>
<dbReference type="Pfam" id="PF00487">
    <property type="entry name" value="FA_desaturase"/>
    <property type="match status" value="1"/>
</dbReference>
<protein>
    <recommendedName>
        <fullName evidence="2">Fatty acid desaturase domain-containing protein</fullName>
    </recommendedName>
</protein>